<dbReference type="RefSeq" id="WP_136060125.1">
    <property type="nucleotide sequence ID" value="NZ_CAAHFH010000001.1"/>
</dbReference>
<evidence type="ECO:0000313" key="3">
    <source>
        <dbReference type="EMBL" id="VGO18663.1"/>
    </source>
</evidence>
<dbReference type="Gene3D" id="2.60.40.3440">
    <property type="match status" value="1"/>
</dbReference>
<dbReference type="AlphaFoldDB" id="A0A6C2UFK7"/>
<sequence length="1113" mass="121515">MNLREFVSMMAVGLALQGWGAGLELDMVLNQDGVAIHENFSGAPDALGVLGQYSLKLPAYDRGVYYQGGWWPSGGNRVYSRVIRPHANGTVDILEVHDQNIEGGIFAIFELTGGGYLALLPLSGTETYSWLNVDGGTIQERENREAPTGEYECLGGTLELKFGHHGAAAISNDLPICAWARGGSPYEAAAKVWEQAADPILSQGRFKLREEKAYPEIFRYLGWCSWDCIGMDVNETNMVDALQGLHESTVPIRWALMDDGHYDKLTLLNDTNDFPNSYGSMMQYRTPEKLKWMGIWYAMFGNFGATPPNDAWDAVSNSYEVVNSRMMPKNDLESARTFFRHIFREGKTNDFDFLKTDFQTFNIKFFGGVWPGRSTAPSGAFANPYAASINAQQGFHEVVDSDFSALINCNWHNAPSLFGSFDSIVGRCSEDNKGGEQDAISHTFHAFSSTPWLGQVSWGDHDMFHSGDSYTNAARFNVIAKAVSGSSIYLSEYAEDINREYVEGLCYQDGLLLRPLAPAAPLPEDLFHQMYDDRLSAAIAPLPNSNATLVVYNTHRRGPQASIVYSRTFTEADYAEAGGMIQPYSGPWSAPDEGLLVYDWYNKSARKMEAGCEVSLVNFDYRVLQLSPIQNGWSVVGRTDKYLSAAAVKSVQAGADMLVVELHRSGPLTIWSERGYIPQAGGMVFTYLGDGLFTADLPVANAPVRLEITDGAMLQNNRPVAEPSTVTVLKNDSVAIVLTGADLDDDTLSYMADDQPRHGTLVGTAPSLTYFPDADFIGADRFTFTASDGQTNSAEATVPITVEAESVTATAEKTGPISPSGGAHVLAGGEGSQTRQREVIRTDTQQIAIGQSFSLAGLPPGGGQKLSAIYFKSASAENFDAYSGQLQIKVFAGTQNSSNELATYSCNLASFGDGTSANEVDANDWVRFSLGSGLVLDAVGTYSFLMFFDESSGSNQIHKWGFRRDNSGIYTEGTLFECTSYAVEDWNSNAWNNVLAMNSDDFMFYVSGAVVPINVDSDGDGLTDSQEIALGTNRADPESVFGFTGVAPFPVSGMLQLTWPAKSGVLYRLWESPDLADWAILRDWTNALTFPSDVHEVDLATSVGFFKIEARIQ</sequence>
<accession>A0A6C2UFK7</accession>
<dbReference type="EMBL" id="CAAHFH010000001">
    <property type="protein sequence ID" value="VGO18663.1"/>
    <property type="molecule type" value="Genomic_DNA"/>
</dbReference>
<protein>
    <submittedName>
        <fullName evidence="3">Uncharacterized protein</fullName>
    </submittedName>
</protein>
<evidence type="ECO:0000256" key="1">
    <source>
        <dbReference type="ARBA" id="ARBA00023277"/>
    </source>
</evidence>
<keyword evidence="1" id="KW-0119">Carbohydrate metabolism</keyword>
<keyword evidence="4" id="KW-1185">Reference proteome</keyword>
<feature type="region of interest" description="Disordered" evidence="2">
    <location>
        <begin position="812"/>
        <end position="834"/>
    </location>
</feature>
<dbReference type="InterPro" id="IPR017853">
    <property type="entry name" value="GH"/>
</dbReference>
<dbReference type="PANTHER" id="PTHR31268:SF32">
    <property type="entry name" value="GALACTINOL--SUCROSE GALACTOSYLTRANSFERASE 2-RELATED"/>
    <property type="match status" value="1"/>
</dbReference>
<dbReference type="Pfam" id="PF17963">
    <property type="entry name" value="Big_9"/>
    <property type="match status" value="1"/>
</dbReference>
<dbReference type="Gene3D" id="3.20.20.70">
    <property type="entry name" value="Aldolase class I"/>
    <property type="match status" value="1"/>
</dbReference>
<dbReference type="InterPro" id="IPR008811">
    <property type="entry name" value="Glycosyl_hydrolases_36"/>
</dbReference>
<name>A0A6C2UFK7_9BACT</name>
<evidence type="ECO:0000256" key="2">
    <source>
        <dbReference type="SAM" id="MobiDB-lite"/>
    </source>
</evidence>
<dbReference type="Pfam" id="PF05691">
    <property type="entry name" value="Raffinose_syn"/>
    <property type="match status" value="2"/>
</dbReference>
<dbReference type="Proteomes" id="UP000346198">
    <property type="component" value="Unassembled WGS sequence"/>
</dbReference>
<reference evidence="3 4" key="1">
    <citation type="submission" date="2019-04" db="EMBL/GenBank/DDBJ databases">
        <authorList>
            <person name="Van Vliet M D."/>
        </authorList>
    </citation>
    <scope>NUCLEOTIDE SEQUENCE [LARGE SCALE GENOMIC DNA]</scope>
    <source>
        <strain evidence="3 4">F21</strain>
    </source>
</reference>
<organism evidence="3 4">
    <name type="scientific">Pontiella sulfatireligans</name>
    <dbReference type="NCBI Taxonomy" id="2750658"/>
    <lineage>
        <taxon>Bacteria</taxon>
        <taxon>Pseudomonadati</taxon>
        <taxon>Kiritimatiellota</taxon>
        <taxon>Kiritimatiellia</taxon>
        <taxon>Kiritimatiellales</taxon>
        <taxon>Pontiellaceae</taxon>
        <taxon>Pontiella</taxon>
    </lineage>
</organism>
<dbReference type="PANTHER" id="PTHR31268">
    <property type="match status" value="1"/>
</dbReference>
<proteinExistence type="predicted"/>
<gene>
    <name evidence="3" type="ORF">SCARR_00716</name>
</gene>
<dbReference type="SUPFAM" id="SSF51445">
    <property type="entry name" value="(Trans)glycosidases"/>
    <property type="match status" value="1"/>
</dbReference>
<evidence type="ECO:0000313" key="4">
    <source>
        <dbReference type="Proteomes" id="UP000346198"/>
    </source>
</evidence>
<dbReference type="InterPro" id="IPR013785">
    <property type="entry name" value="Aldolase_TIM"/>
</dbReference>